<dbReference type="eggNOG" id="COG0457">
    <property type="taxonomic scope" value="Bacteria"/>
</dbReference>
<feature type="repeat" description="TPR" evidence="3">
    <location>
        <begin position="295"/>
        <end position="328"/>
    </location>
</feature>
<proteinExistence type="predicted"/>
<evidence type="ECO:0000313" key="4">
    <source>
        <dbReference type="EMBL" id="ABB32261.1"/>
    </source>
</evidence>
<sequence>MFNRRIALICLIVATLSACGGKTKEELYAEAVKELDKGNANGAIVLLKNAVEKDQNYFDARYKLAKAYMTVGKFEQAEKEFQKALRQNPSNPEIRLDLAKLYNSINKPDESIAEAKAYLSARAGSADALEVIGTSYGQKKMFDEAEKYLKESLQAEPARASAMLQLAKVYLATKREQEGMGLLNEIVRKDPKNTKAYYLAAFYEGYRGNSEKALEYYQKIMQADPDDANAAFRIGMMHISKGEVDKAERLADDLIRKASKRPEGHQLKGIALYTRKNYDQAITELQGVVKNYQNPGAYYYLGLSYYQRNDLESALSQFRKVIDLNPKHLQARLMSATVLLQQKRTDDAITEAKRVIELDDKNAFAHNVLGSAYIAKGMTDEAVRELNRAIELEPKLVGAHMKKGIVNLARGKRAEGEEELETAVKVAPDVLNSRYLLASYYMRLNKQARAIEVLRAGLRGGKQDAPLYNTMAAAAFADKREKDGILYLQKAREVDQAYLPASFNLASYYISKKDNGRAAGLFNEILKRDPANLKALIGLGAISESEGKAQEAVAYYTKAKATKDPVGYLSLASYYIRKKEAPKALALANEGLKGAPNNAALLELKGGLLAADKKYAEALKVYDELEKVAPTRAIPLKIGALVVTKNIPKAVEQAQKVVAANPKSAAGHLVIASIYESQKDYDRAISAVRSGIAVEPGNLRASMALGGIYEKKRDFARAIAAYDDILRKNPKNIPALFAKGAAFDQSGKKKEAAGIYRAVLKIAPDFVPALNNLAYLAAEGYGNKSEALSLASRANKLQPNNAGVMDTYGYALLINGKRTASVRVLEKAVSLLPNNPAVHYHLAMAYRDMGDRAKASVSVQKSLQYGEFPESAAARKLLAELKR</sequence>
<keyword evidence="4" id="KW-0449">Lipoprotein</keyword>
<dbReference type="Pfam" id="PF12895">
    <property type="entry name" value="ANAPC3"/>
    <property type="match status" value="1"/>
</dbReference>
<dbReference type="GO" id="GO:0009279">
    <property type="term" value="C:cell outer membrane"/>
    <property type="evidence" value="ECO:0007669"/>
    <property type="project" value="TreeGrafter"/>
</dbReference>
<reference evidence="4 5" key="1">
    <citation type="submission" date="2005-10" db="EMBL/GenBank/DDBJ databases">
        <title>Complete sequence of Geobacter metallireducens GS-15.</title>
        <authorList>
            <consortium name="US DOE Joint Genome Institute"/>
            <person name="Copeland A."/>
            <person name="Lucas S."/>
            <person name="Lapidus A."/>
            <person name="Barry K."/>
            <person name="Detter J.C."/>
            <person name="Glavina T."/>
            <person name="Hammon N."/>
            <person name="Israni S."/>
            <person name="Pitluck S."/>
            <person name="Di Bartolo G."/>
            <person name="Chain P."/>
            <person name="Schmutz J."/>
            <person name="Larimer F."/>
            <person name="Land M."/>
            <person name="Kyrpides N."/>
            <person name="Ivanova N."/>
            <person name="Richardson P."/>
        </authorList>
    </citation>
    <scope>NUCLEOTIDE SEQUENCE [LARGE SCALE GENOMIC DNA]</scope>
    <source>
        <strain evidence="5">ATCC 53774 / DSM 7210 / GS-15</strain>
    </source>
</reference>
<feature type="repeat" description="TPR" evidence="3">
    <location>
        <begin position="126"/>
        <end position="159"/>
    </location>
</feature>
<dbReference type="InterPro" id="IPR019734">
    <property type="entry name" value="TPR_rpt"/>
</dbReference>
<dbReference type="PANTHER" id="PTHR44858">
    <property type="entry name" value="TETRATRICOPEPTIDE REPEAT PROTEIN 6"/>
    <property type="match status" value="1"/>
</dbReference>
<dbReference type="Pfam" id="PF13181">
    <property type="entry name" value="TPR_8"/>
    <property type="match status" value="1"/>
</dbReference>
<reference evidence="4 5" key="2">
    <citation type="journal article" date="2009" name="BMC Microbiol.">
        <title>The genome sequence of Geobacter metallireducens: features of metabolism, physiology and regulation common and dissimilar to Geobacter sulfurreducens.</title>
        <authorList>
            <person name="Aklujkar M."/>
            <person name="Krushkal J."/>
            <person name="DiBartolo G."/>
            <person name="Lapidus A."/>
            <person name="Land M.L."/>
            <person name="Lovley D.R."/>
        </authorList>
    </citation>
    <scope>NUCLEOTIDE SEQUENCE [LARGE SCALE GENOMIC DNA]</scope>
    <source>
        <strain evidence="5">ATCC 53774 / DSM 7210 / GS-15</strain>
    </source>
</reference>
<dbReference type="EMBL" id="CP000148">
    <property type="protein sequence ID" value="ABB32261.1"/>
    <property type="molecule type" value="Genomic_DNA"/>
</dbReference>
<dbReference type="KEGG" id="gme:Gmet_2032"/>
<dbReference type="InterPro" id="IPR011990">
    <property type="entry name" value="TPR-like_helical_dom_sf"/>
</dbReference>
<dbReference type="SMART" id="SM00028">
    <property type="entry name" value="TPR"/>
    <property type="match status" value="21"/>
</dbReference>
<organism evidence="4 5">
    <name type="scientific">Geobacter metallireducens (strain ATCC 53774 / DSM 7210 / GS-15)</name>
    <dbReference type="NCBI Taxonomy" id="269799"/>
    <lineage>
        <taxon>Bacteria</taxon>
        <taxon>Pseudomonadati</taxon>
        <taxon>Thermodesulfobacteriota</taxon>
        <taxon>Desulfuromonadia</taxon>
        <taxon>Geobacterales</taxon>
        <taxon>Geobacteraceae</taxon>
        <taxon>Geobacter</taxon>
    </lineage>
</organism>
<evidence type="ECO:0000313" key="5">
    <source>
        <dbReference type="Proteomes" id="UP000007073"/>
    </source>
</evidence>
<keyword evidence="2 3" id="KW-0802">TPR repeat</keyword>
<dbReference type="NCBIfam" id="TIGR02917">
    <property type="entry name" value="PEP_TPR_lipo"/>
    <property type="match status" value="1"/>
</dbReference>
<dbReference type="Pfam" id="PF13432">
    <property type="entry name" value="TPR_16"/>
    <property type="match status" value="5"/>
</dbReference>
<dbReference type="SUPFAM" id="SSF48452">
    <property type="entry name" value="TPR-like"/>
    <property type="match status" value="4"/>
</dbReference>
<evidence type="ECO:0000256" key="3">
    <source>
        <dbReference type="PROSITE-ProRule" id="PRU00339"/>
    </source>
</evidence>
<feature type="repeat" description="TPR" evidence="3">
    <location>
        <begin position="665"/>
        <end position="698"/>
    </location>
</feature>
<dbReference type="PROSITE" id="PS51257">
    <property type="entry name" value="PROKAR_LIPOPROTEIN"/>
    <property type="match status" value="1"/>
</dbReference>
<protein>
    <submittedName>
        <fullName evidence="4">TPR domain lipoprotein</fullName>
    </submittedName>
</protein>
<feature type="repeat" description="TPR" evidence="3">
    <location>
        <begin position="194"/>
        <end position="227"/>
    </location>
</feature>
<name>Q39U13_GEOMG</name>
<dbReference type="PROSITE" id="PS50005">
    <property type="entry name" value="TPR"/>
    <property type="match status" value="7"/>
</dbReference>
<dbReference type="STRING" id="269799.Gmet_2032"/>
<dbReference type="GO" id="GO:0046813">
    <property type="term" value="P:receptor-mediated virion attachment to host cell"/>
    <property type="evidence" value="ECO:0007669"/>
    <property type="project" value="TreeGrafter"/>
</dbReference>
<gene>
    <name evidence="4" type="ordered locus">Gmet_2032</name>
</gene>
<keyword evidence="1" id="KW-0677">Repeat</keyword>
<evidence type="ECO:0000256" key="2">
    <source>
        <dbReference type="ARBA" id="ARBA00022803"/>
    </source>
</evidence>
<feature type="repeat" description="TPR" evidence="3">
    <location>
        <begin position="58"/>
        <end position="91"/>
    </location>
</feature>
<dbReference type="Pfam" id="PF14559">
    <property type="entry name" value="TPR_19"/>
    <property type="match status" value="2"/>
</dbReference>
<dbReference type="PANTHER" id="PTHR44858:SF1">
    <property type="entry name" value="UDP-N-ACETYLGLUCOSAMINE--PEPTIDE N-ACETYLGLUCOSAMINYLTRANSFERASE SPINDLY-RELATED"/>
    <property type="match status" value="1"/>
</dbReference>
<feature type="repeat" description="TPR" evidence="3">
    <location>
        <begin position="363"/>
        <end position="396"/>
    </location>
</feature>
<keyword evidence="5" id="KW-1185">Reference proteome</keyword>
<dbReference type="InterPro" id="IPR014266">
    <property type="entry name" value="PEP-CTERM_TPR_PrsT"/>
</dbReference>
<accession>Q39U13</accession>
<dbReference type="PROSITE" id="PS50293">
    <property type="entry name" value="TPR_REGION"/>
    <property type="match status" value="2"/>
</dbReference>
<feature type="repeat" description="TPR" evidence="3">
    <location>
        <begin position="699"/>
        <end position="732"/>
    </location>
</feature>
<dbReference type="Gene3D" id="1.25.40.10">
    <property type="entry name" value="Tetratricopeptide repeat domain"/>
    <property type="match status" value="6"/>
</dbReference>
<dbReference type="Proteomes" id="UP000007073">
    <property type="component" value="Chromosome"/>
</dbReference>
<dbReference type="InterPro" id="IPR050498">
    <property type="entry name" value="Ycf3"/>
</dbReference>
<dbReference type="AlphaFoldDB" id="Q39U13"/>
<evidence type="ECO:0000256" key="1">
    <source>
        <dbReference type="ARBA" id="ARBA00022737"/>
    </source>
</evidence>
<dbReference type="HOGENOM" id="CLU_007251_0_1_7"/>